<dbReference type="PANTHER" id="PTHR25465">
    <property type="entry name" value="B-BOX DOMAIN CONTAINING"/>
    <property type="match status" value="1"/>
</dbReference>
<dbReference type="PROSITE" id="PS50188">
    <property type="entry name" value="B302_SPRY"/>
    <property type="match status" value="1"/>
</dbReference>
<dbReference type="Pfam" id="PF02758">
    <property type="entry name" value="PYRIN"/>
    <property type="match status" value="1"/>
</dbReference>
<evidence type="ECO:0000313" key="7">
    <source>
        <dbReference type="Proteomes" id="UP000694700"/>
    </source>
</evidence>
<keyword evidence="1" id="KW-0479">Metal-binding</keyword>
<name>A0A8C1WPA2_CYPCA</name>
<dbReference type="GO" id="GO:0008270">
    <property type="term" value="F:zinc ion binding"/>
    <property type="evidence" value="ECO:0007669"/>
    <property type="project" value="UniProtKB-KW"/>
</dbReference>
<dbReference type="Proteomes" id="UP000694700">
    <property type="component" value="Unplaced"/>
</dbReference>
<proteinExistence type="predicted"/>
<keyword evidence="3" id="KW-0862">Zinc</keyword>
<evidence type="ECO:0000256" key="1">
    <source>
        <dbReference type="ARBA" id="ARBA00022723"/>
    </source>
</evidence>
<dbReference type="InterPro" id="IPR051051">
    <property type="entry name" value="E3_ubiq-ligase_TRIM/RNF"/>
</dbReference>
<dbReference type="SUPFAM" id="SSF47986">
    <property type="entry name" value="DEATH domain"/>
    <property type="match status" value="1"/>
</dbReference>
<dbReference type="AlphaFoldDB" id="A0A8C1WPA2"/>
<dbReference type="InterPro" id="IPR013320">
    <property type="entry name" value="ConA-like_dom_sf"/>
</dbReference>
<dbReference type="CDD" id="cd16040">
    <property type="entry name" value="SPRY_PRY_SNTX"/>
    <property type="match status" value="1"/>
</dbReference>
<dbReference type="PROSITE" id="PS50824">
    <property type="entry name" value="DAPIN"/>
    <property type="match status" value="1"/>
</dbReference>
<dbReference type="InterPro" id="IPR003879">
    <property type="entry name" value="Butyrophylin_SPRY"/>
</dbReference>
<dbReference type="Gene3D" id="2.60.120.920">
    <property type="match status" value="1"/>
</dbReference>
<dbReference type="GO" id="GO:0005737">
    <property type="term" value="C:cytoplasm"/>
    <property type="evidence" value="ECO:0007669"/>
    <property type="project" value="UniProtKB-ARBA"/>
</dbReference>
<dbReference type="InterPro" id="IPR003877">
    <property type="entry name" value="SPRY_dom"/>
</dbReference>
<dbReference type="InterPro" id="IPR006574">
    <property type="entry name" value="PRY"/>
</dbReference>
<reference evidence="6" key="1">
    <citation type="submission" date="2025-08" db="UniProtKB">
        <authorList>
            <consortium name="Ensembl"/>
        </authorList>
    </citation>
    <scope>IDENTIFICATION</scope>
</reference>
<evidence type="ECO:0000313" key="6">
    <source>
        <dbReference type="Ensembl" id="ENSCCRP00015067710.1"/>
    </source>
</evidence>
<dbReference type="Pfam" id="PF13765">
    <property type="entry name" value="PRY"/>
    <property type="match status" value="1"/>
</dbReference>
<dbReference type="Pfam" id="PF00622">
    <property type="entry name" value="SPRY"/>
    <property type="match status" value="1"/>
</dbReference>
<dbReference type="InterPro" id="IPR043136">
    <property type="entry name" value="B30.2/SPRY_sf"/>
</dbReference>
<dbReference type="Ensembl" id="ENSCCRT00015069903.1">
    <property type="protein sequence ID" value="ENSCCRP00015067710.1"/>
    <property type="gene ID" value="ENSCCRG00015027525.1"/>
</dbReference>
<dbReference type="SMART" id="SM01289">
    <property type="entry name" value="PYRIN"/>
    <property type="match status" value="1"/>
</dbReference>
<dbReference type="CDD" id="cd08321">
    <property type="entry name" value="Pyrin_ASC-like"/>
    <property type="match status" value="1"/>
</dbReference>
<dbReference type="InterPro" id="IPR001870">
    <property type="entry name" value="B30.2/SPRY"/>
</dbReference>
<feature type="domain" description="B30.2/SPRY" evidence="4">
    <location>
        <begin position="115"/>
        <end position="302"/>
    </location>
</feature>
<protein>
    <submittedName>
        <fullName evidence="6">Uncharacterized protein</fullName>
    </submittedName>
</protein>
<evidence type="ECO:0000259" key="4">
    <source>
        <dbReference type="PROSITE" id="PS50188"/>
    </source>
</evidence>
<dbReference type="SUPFAM" id="SSF49899">
    <property type="entry name" value="Concanavalin A-like lectins/glucanases"/>
    <property type="match status" value="1"/>
</dbReference>
<evidence type="ECO:0000256" key="2">
    <source>
        <dbReference type="ARBA" id="ARBA00022771"/>
    </source>
</evidence>
<dbReference type="PANTHER" id="PTHR25465:SF5">
    <property type="entry name" value="E3 UBIQUITIN_ISG15 LIGASE TRIM25-RELATED"/>
    <property type="match status" value="1"/>
</dbReference>
<dbReference type="SMART" id="SM00589">
    <property type="entry name" value="PRY"/>
    <property type="match status" value="1"/>
</dbReference>
<dbReference type="Gene3D" id="1.10.533.10">
    <property type="entry name" value="Death Domain, Fas"/>
    <property type="match status" value="1"/>
</dbReference>
<accession>A0A8C1WPA2</accession>
<evidence type="ECO:0000259" key="5">
    <source>
        <dbReference type="PROSITE" id="PS50824"/>
    </source>
</evidence>
<dbReference type="PRINTS" id="PR01407">
    <property type="entry name" value="BUTYPHLNCDUF"/>
</dbReference>
<organism evidence="6 7">
    <name type="scientific">Cyprinus carpio</name>
    <name type="common">Common carp</name>
    <dbReference type="NCBI Taxonomy" id="7962"/>
    <lineage>
        <taxon>Eukaryota</taxon>
        <taxon>Metazoa</taxon>
        <taxon>Chordata</taxon>
        <taxon>Craniata</taxon>
        <taxon>Vertebrata</taxon>
        <taxon>Euteleostomi</taxon>
        <taxon>Actinopterygii</taxon>
        <taxon>Neopterygii</taxon>
        <taxon>Teleostei</taxon>
        <taxon>Ostariophysi</taxon>
        <taxon>Cypriniformes</taxon>
        <taxon>Cyprinidae</taxon>
        <taxon>Cyprininae</taxon>
        <taxon>Cyprinus</taxon>
    </lineage>
</organism>
<keyword evidence="2" id="KW-0863">Zinc-finger</keyword>
<dbReference type="SMART" id="SM00449">
    <property type="entry name" value="SPRY"/>
    <property type="match status" value="1"/>
</dbReference>
<feature type="domain" description="Pyrin" evidence="5">
    <location>
        <begin position="19"/>
        <end position="92"/>
    </location>
</feature>
<evidence type="ECO:0000256" key="3">
    <source>
        <dbReference type="ARBA" id="ARBA00022833"/>
    </source>
</evidence>
<sequence length="302" mass="34405">MASVNQSRRVMASVSEQLLADLDTDKLKRFKWRLKNYYSVSATDLEKADAPDTVDLMIKRFGPEEVVKITMDILRKMNQNHVAEELEKKHKQAQAESIIEDPAPAGAKLKPIKAVTFTNIVPRTRNDFLQYSHQLTLDLNTVNKNLRLSESNRVITHTCPYLYPDHPDRFEILCQVLCRESVCGRSYWELQWSGFSVFISVSYKSIGRKQSGDECLFGRNDQSWSLSCFPSKYSFCHNKIETGLPVKPISSRIGVYVDHSAEILSYYSVSDTLSLIHTVQTTFTQLLYPGIYVCPGSSVKLC</sequence>
<dbReference type="InterPro" id="IPR011029">
    <property type="entry name" value="DEATH-like_dom_sf"/>
</dbReference>
<dbReference type="InterPro" id="IPR004020">
    <property type="entry name" value="DAPIN"/>
</dbReference>